<reference evidence="3" key="1">
    <citation type="submission" date="2016-10" db="EMBL/GenBank/DDBJ databases">
        <authorList>
            <person name="Varghese N."/>
            <person name="Submissions S."/>
        </authorList>
    </citation>
    <scope>NUCLEOTIDE SEQUENCE [LARGE SCALE GENOMIC DNA]</scope>
    <source>
        <strain evidence="3">DSM 44654</strain>
    </source>
</reference>
<dbReference type="EMBL" id="FNUJ01000008">
    <property type="protein sequence ID" value="SEF35843.1"/>
    <property type="molecule type" value="Genomic_DNA"/>
</dbReference>
<dbReference type="AlphaFoldDB" id="A0A1H5RBT6"/>
<name>A0A1H5RBT6_9PSEU</name>
<feature type="region of interest" description="Disordered" evidence="1">
    <location>
        <begin position="1"/>
        <end position="25"/>
    </location>
</feature>
<sequence length="93" mass="9368">TGCGPIESSEPGAEPCGSCEQAGPKTSALVVTPSDAPEAMLDDGAAIDDDGAGALLEADEPVSLLPHAVRVSAAAAVRPIPAIRRLRTRIHSN</sequence>
<protein>
    <submittedName>
        <fullName evidence="2">Uncharacterized protein</fullName>
    </submittedName>
</protein>
<feature type="non-terminal residue" evidence="2">
    <location>
        <position position="1"/>
    </location>
</feature>
<evidence type="ECO:0000313" key="3">
    <source>
        <dbReference type="Proteomes" id="UP000198878"/>
    </source>
</evidence>
<evidence type="ECO:0000313" key="2">
    <source>
        <dbReference type="EMBL" id="SEF35843.1"/>
    </source>
</evidence>
<proteinExistence type="predicted"/>
<dbReference type="Proteomes" id="UP000198878">
    <property type="component" value="Unassembled WGS sequence"/>
</dbReference>
<keyword evidence="3" id="KW-1185">Reference proteome</keyword>
<gene>
    <name evidence="2" type="ORF">SAMN05421837_108438</name>
</gene>
<organism evidence="2 3">
    <name type="scientific">Amycolatopsis pretoriensis</name>
    <dbReference type="NCBI Taxonomy" id="218821"/>
    <lineage>
        <taxon>Bacteria</taxon>
        <taxon>Bacillati</taxon>
        <taxon>Actinomycetota</taxon>
        <taxon>Actinomycetes</taxon>
        <taxon>Pseudonocardiales</taxon>
        <taxon>Pseudonocardiaceae</taxon>
        <taxon>Amycolatopsis</taxon>
    </lineage>
</organism>
<evidence type="ECO:0000256" key="1">
    <source>
        <dbReference type="SAM" id="MobiDB-lite"/>
    </source>
</evidence>
<accession>A0A1H5RBT6</accession>